<keyword evidence="5" id="KW-0235">DNA replication</keyword>
<evidence type="ECO:0000313" key="9">
    <source>
        <dbReference type="EMBL" id="GAA4492599.1"/>
    </source>
</evidence>
<dbReference type="InterPro" id="IPR004622">
    <property type="entry name" value="DNA_pol_HolB"/>
</dbReference>
<dbReference type="InterPro" id="IPR027417">
    <property type="entry name" value="P-loop_NTPase"/>
</dbReference>
<comment type="catalytic activity">
    <reaction evidence="7">
        <text>DNA(n) + a 2'-deoxyribonucleoside 5'-triphosphate = DNA(n+1) + diphosphate</text>
        <dbReference type="Rhea" id="RHEA:22508"/>
        <dbReference type="Rhea" id="RHEA-COMP:17339"/>
        <dbReference type="Rhea" id="RHEA-COMP:17340"/>
        <dbReference type="ChEBI" id="CHEBI:33019"/>
        <dbReference type="ChEBI" id="CHEBI:61560"/>
        <dbReference type="ChEBI" id="CHEBI:173112"/>
        <dbReference type="EC" id="2.7.7.7"/>
    </reaction>
</comment>
<dbReference type="NCBIfam" id="TIGR00678">
    <property type="entry name" value="holB"/>
    <property type="match status" value="1"/>
</dbReference>
<evidence type="ECO:0000256" key="2">
    <source>
        <dbReference type="ARBA" id="ARBA00014363"/>
    </source>
</evidence>
<evidence type="ECO:0000256" key="1">
    <source>
        <dbReference type="ARBA" id="ARBA00012417"/>
    </source>
</evidence>
<keyword evidence="10" id="KW-1185">Reference proteome</keyword>
<organism evidence="9 10">
    <name type="scientific">Pseudaeromonas paramecii</name>
    <dbReference type="NCBI Taxonomy" id="2138166"/>
    <lineage>
        <taxon>Bacteria</taxon>
        <taxon>Pseudomonadati</taxon>
        <taxon>Pseudomonadota</taxon>
        <taxon>Gammaproteobacteria</taxon>
        <taxon>Aeromonadales</taxon>
        <taxon>Aeromonadaceae</taxon>
        <taxon>Pseudaeromonas</taxon>
    </lineage>
</organism>
<keyword evidence="4" id="KW-0548">Nucleotidyltransferase</keyword>
<evidence type="ECO:0000256" key="5">
    <source>
        <dbReference type="ARBA" id="ARBA00022705"/>
    </source>
</evidence>
<gene>
    <name evidence="9" type="primary">holB</name>
    <name evidence="9" type="ORF">GCM10023095_01320</name>
</gene>
<dbReference type="Pfam" id="PF09115">
    <property type="entry name" value="DNApol3-delta_C"/>
    <property type="match status" value="1"/>
</dbReference>
<name>A0ABP8PWI4_9GAMM</name>
<keyword evidence="3" id="KW-0808">Transferase</keyword>
<evidence type="ECO:0000256" key="4">
    <source>
        <dbReference type="ARBA" id="ARBA00022695"/>
    </source>
</evidence>
<proteinExistence type="predicted"/>
<evidence type="ECO:0000256" key="7">
    <source>
        <dbReference type="ARBA" id="ARBA00049244"/>
    </source>
</evidence>
<dbReference type="InterPro" id="IPR050238">
    <property type="entry name" value="DNA_Rep/Repair_Clamp_Loader"/>
</dbReference>
<comment type="caution">
    <text evidence="9">The sequence shown here is derived from an EMBL/GenBank/DDBJ whole genome shotgun (WGS) entry which is preliminary data.</text>
</comment>
<dbReference type="SUPFAM" id="SSF52540">
    <property type="entry name" value="P-loop containing nucleoside triphosphate hydrolases"/>
    <property type="match status" value="1"/>
</dbReference>
<feature type="domain" description="DNA polymerase III delta subunit C-terminal" evidence="8">
    <location>
        <begin position="205"/>
        <end position="312"/>
    </location>
</feature>
<reference evidence="10" key="1">
    <citation type="journal article" date="2019" name="Int. J. Syst. Evol. Microbiol.">
        <title>The Global Catalogue of Microorganisms (GCM) 10K type strain sequencing project: providing services to taxonomists for standard genome sequencing and annotation.</title>
        <authorList>
            <consortium name="The Broad Institute Genomics Platform"/>
            <consortium name="The Broad Institute Genome Sequencing Center for Infectious Disease"/>
            <person name="Wu L."/>
            <person name="Ma J."/>
        </authorList>
    </citation>
    <scope>NUCLEOTIDE SEQUENCE [LARGE SCALE GENOMIC DNA]</scope>
    <source>
        <strain evidence="10">JCM 32226</strain>
    </source>
</reference>
<dbReference type="RefSeq" id="WP_345009042.1">
    <property type="nucleotide sequence ID" value="NZ_BAABFC010000001.1"/>
</dbReference>
<keyword evidence="6" id="KW-0239">DNA-directed DNA polymerase</keyword>
<dbReference type="SUPFAM" id="SSF48019">
    <property type="entry name" value="post-AAA+ oligomerization domain-like"/>
    <property type="match status" value="1"/>
</dbReference>
<evidence type="ECO:0000259" key="8">
    <source>
        <dbReference type="Pfam" id="PF09115"/>
    </source>
</evidence>
<dbReference type="Gene3D" id="3.40.50.300">
    <property type="entry name" value="P-loop containing nucleotide triphosphate hydrolases"/>
    <property type="match status" value="1"/>
</dbReference>
<protein>
    <recommendedName>
        <fullName evidence="2">DNA polymerase III subunit delta'</fullName>
        <ecNumber evidence="1">2.7.7.7</ecNumber>
    </recommendedName>
</protein>
<evidence type="ECO:0000256" key="3">
    <source>
        <dbReference type="ARBA" id="ARBA00022679"/>
    </source>
</evidence>
<dbReference type="EMBL" id="BAABFC010000001">
    <property type="protein sequence ID" value="GAA4492599.1"/>
    <property type="molecule type" value="Genomic_DNA"/>
</dbReference>
<sequence>MYPWLSPHWQQFLHGAQQGRLAHGWLLCGASGSGKGELARRFANQVLCQSPNQGAPCGHCHACTLLARGHHPDLHQPEVSGRSLGVDTIRELIGQLSVSPQLGRAKVAILPQAQRMTESAANALLKTLEEPPGAAYLFLLTDQPNALLPTIVSRCRRLLVQPDEASALVWLRQQPAGQGASAMHLRLNQGAPLATLAYLDAGHEAQRQQLCQLLAALAQSPWRLGEVQKQLETLPLGLHWLQLLLLDALKRQQGLAPAALVMQDSRPLLDWLAAKPSTQLLRLLRGLGRLQEARQNPLFNVSLGLLDWLNDLLIEEK</sequence>
<dbReference type="InterPro" id="IPR008921">
    <property type="entry name" value="DNA_pol3_clamp-load_cplx_C"/>
</dbReference>
<evidence type="ECO:0000256" key="6">
    <source>
        <dbReference type="ARBA" id="ARBA00022932"/>
    </source>
</evidence>
<dbReference type="InterPro" id="IPR015199">
    <property type="entry name" value="DNA_pol_III_delta_C"/>
</dbReference>
<dbReference type="EC" id="2.7.7.7" evidence="1"/>
<dbReference type="Pfam" id="PF13177">
    <property type="entry name" value="DNA_pol3_delta2"/>
    <property type="match status" value="1"/>
</dbReference>
<dbReference type="Gene3D" id="1.20.272.10">
    <property type="match status" value="1"/>
</dbReference>
<evidence type="ECO:0000313" key="10">
    <source>
        <dbReference type="Proteomes" id="UP001501321"/>
    </source>
</evidence>
<dbReference type="PANTHER" id="PTHR11669">
    <property type="entry name" value="REPLICATION FACTOR C / DNA POLYMERASE III GAMMA-TAU SUBUNIT"/>
    <property type="match status" value="1"/>
</dbReference>
<dbReference type="Proteomes" id="UP001501321">
    <property type="component" value="Unassembled WGS sequence"/>
</dbReference>
<accession>A0ABP8PWI4</accession>
<dbReference type="PANTHER" id="PTHR11669:SF8">
    <property type="entry name" value="DNA POLYMERASE III SUBUNIT DELTA"/>
    <property type="match status" value="1"/>
</dbReference>